<evidence type="ECO:0000313" key="4">
    <source>
        <dbReference type="Proteomes" id="UP000694558"/>
    </source>
</evidence>
<sequence length="89" mass="9953">MKTLLYLVLMTLICHLLHVSAGPVALQLLKGDCCPRVSQHGIPKKCVKNMSMTPDHCKLKAVKHTDKKNFFLFFSLCQISAASTVLLFH</sequence>
<protein>
    <recommendedName>
        <fullName evidence="5">Chemokine interleukin-8-like domain-containing protein</fullName>
    </recommendedName>
</protein>
<evidence type="ECO:0000256" key="2">
    <source>
        <dbReference type="SAM" id="SignalP"/>
    </source>
</evidence>
<proteinExistence type="predicted"/>
<feature type="signal peptide" evidence="2">
    <location>
        <begin position="1"/>
        <end position="21"/>
    </location>
</feature>
<accession>A0A8D2ZST9</accession>
<dbReference type="Gene3D" id="2.40.50.40">
    <property type="match status" value="1"/>
</dbReference>
<reference evidence="3" key="2">
    <citation type="submission" date="2025-08" db="UniProtKB">
        <authorList>
            <consortium name="Ensembl"/>
        </authorList>
    </citation>
    <scope>IDENTIFICATION</scope>
</reference>
<dbReference type="Proteomes" id="UP000694558">
    <property type="component" value="Chromosome 5"/>
</dbReference>
<dbReference type="SUPFAM" id="SSF54117">
    <property type="entry name" value="Interleukin 8-like chemokines"/>
    <property type="match status" value="1"/>
</dbReference>
<dbReference type="GO" id="GO:0008009">
    <property type="term" value="F:chemokine activity"/>
    <property type="evidence" value="ECO:0007669"/>
    <property type="project" value="InterPro"/>
</dbReference>
<reference evidence="3" key="1">
    <citation type="submission" date="2023-05" db="EMBL/GenBank/DDBJ databases">
        <title>High-quality long-read genome of Scophthalmus maximus.</title>
        <authorList>
            <person name="Lien S."/>
            <person name="Martinez P."/>
        </authorList>
    </citation>
    <scope>NUCLEOTIDE SEQUENCE [LARGE SCALE GENOMIC DNA]</scope>
</reference>
<dbReference type="InterPro" id="IPR036048">
    <property type="entry name" value="Interleukin_8-like_sf"/>
</dbReference>
<keyword evidence="1" id="KW-0812">Transmembrane</keyword>
<dbReference type="Ensembl" id="ENSSMAT00000007110.2">
    <property type="protein sequence ID" value="ENSSMAP00000007021.2"/>
    <property type="gene ID" value="ENSSMAG00000004326.2"/>
</dbReference>
<feature type="transmembrane region" description="Helical" evidence="1">
    <location>
        <begin position="70"/>
        <end position="88"/>
    </location>
</feature>
<organism evidence="3 4">
    <name type="scientific">Scophthalmus maximus</name>
    <name type="common">Turbot</name>
    <name type="synonym">Psetta maxima</name>
    <dbReference type="NCBI Taxonomy" id="52904"/>
    <lineage>
        <taxon>Eukaryota</taxon>
        <taxon>Metazoa</taxon>
        <taxon>Chordata</taxon>
        <taxon>Craniata</taxon>
        <taxon>Vertebrata</taxon>
        <taxon>Euteleostomi</taxon>
        <taxon>Actinopterygii</taxon>
        <taxon>Neopterygii</taxon>
        <taxon>Teleostei</taxon>
        <taxon>Neoteleostei</taxon>
        <taxon>Acanthomorphata</taxon>
        <taxon>Carangaria</taxon>
        <taxon>Pleuronectiformes</taxon>
        <taxon>Pleuronectoidei</taxon>
        <taxon>Scophthalmidae</taxon>
        <taxon>Scophthalmus</taxon>
    </lineage>
</organism>
<keyword evidence="1" id="KW-0472">Membrane</keyword>
<name>A0A8D2ZST9_SCOMX</name>
<dbReference type="GO" id="GO:0005576">
    <property type="term" value="C:extracellular region"/>
    <property type="evidence" value="ECO:0007669"/>
    <property type="project" value="InterPro"/>
</dbReference>
<evidence type="ECO:0008006" key="5">
    <source>
        <dbReference type="Google" id="ProtNLM"/>
    </source>
</evidence>
<feature type="chain" id="PRO_5034275908" description="Chemokine interleukin-8-like domain-containing protein" evidence="2">
    <location>
        <begin position="22"/>
        <end position="89"/>
    </location>
</feature>
<keyword evidence="2" id="KW-0732">Signal</keyword>
<evidence type="ECO:0000313" key="3">
    <source>
        <dbReference type="Ensembl" id="ENSSMAP00000007021.2"/>
    </source>
</evidence>
<dbReference type="GO" id="GO:0006955">
    <property type="term" value="P:immune response"/>
    <property type="evidence" value="ECO:0007669"/>
    <property type="project" value="InterPro"/>
</dbReference>
<dbReference type="AlphaFoldDB" id="A0A8D2ZST9"/>
<evidence type="ECO:0000256" key="1">
    <source>
        <dbReference type="SAM" id="Phobius"/>
    </source>
</evidence>
<keyword evidence="1" id="KW-1133">Transmembrane helix</keyword>